<dbReference type="InterPro" id="IPR003595">
    <property type="entry name" value="Tyr_Pase_cat"/>
</dbReference>
<dbReference type="InterPro" id="IPR000387">
    <property type="entry name" value="Tyr_Pase_dom"/>
</dbReference>
<dbReference type="FunFam" id="1.20.80.10:FF:000003">
    <property type="entry name" value="Tyrosine-protein phosphatase non-receptor type 4"/>
    <property type="match status" value="1"/>
</dbReference>
<dbReference type="Gene3D" id="2.30.42.10">
    <property type="match status" value="1"/>
</dbReference>
<dbReference type="Proteomes" id="UP000078542">
    <property type="component" value="Unassembled WGS sequence"/>
</dbReference>
<dbReference type="PROSITE" id="PS00383">
    <property type="entry name" value="TYR_PHOSPHATASE_1"/>
    <property type="match status" value="1"/>
</dbReference>
<dbReference type="AlphaFoldDB" id="A0A151I858"/>
<dbReference type="Pfam" id="PF09380">
    <property type="entry name" value="FERM_C"/>
    <property type="match status" value="1"/>
</dbReference>
<evidence type="ECO:0000256" key="7">
    <source>
        <dbReference type="ARBA" id="ARBA00022912"/>
    </source>
</evidence>
<dbReference type="SMART" id="SM00228">
    <property type="entry name" value="PDZ"/>
    <property type="match status" value="1"/>
</dbReference>
<organism evidence="15 16">
    <name type="scientific">Cyphomyrmex costatus</name>
    <dbReference type="NCBI Taxonomy" id="456900"/>
    <lineage>
        <taxon>Eukaryota</taxon>
        <taxon>Metazoa</taxon>
        <taxon>Ecdysozoa</taxon>
        <taxon>Arthropoda</taxon>
        <taxon>Hexapoda</taxon>
        <taxon>Insecta</taxon>
        <taxon>Pterygota</taxon>
        <taxon>Neoptera</taxon>
        <taxon>Endopterygota</taxon>
        <taxon>Hymenoptera</taxon>
        <taxon>Apocrita</taxon>
        <taxon>Aculeata</taxon>
        <taxon>Formicoidea</taxon>
        <taxon>Formicidae</taxon>
        <taxon>Myrmicinae</taxon>
        <taxon>Cyphomyrmex</taxon>
    </lineage>
</organism>
<dbReference type="PANTHER" id="PTHR45706:SF4">
    <property type="entry name" value="TYROSINE-PROTEIN PHOSPHATASE"/>
    <property type="match status" value="1"/>
</dbReference>
<dbReference type="Pfam" id="PF00102">
    <property type="entry name" value="Y_phosphatase"/>
    <property type="match status" value="1"/>
</dbReference>
<dbReference type="Gene3D" id="3.10.20.90">
    <property type="entry name" value="Phosphatidylinositol 3-kinase Catalytic Subunit, Chain A, domain 1"/>
    <property type="match status" value="1"/>
</dbReference>
<name>A0A151I858_9HYME</name>
<dbReference type="CDD" id="cd14473">
    <property type="entry name" value="FERM_B-lobe"/>
    <property type="match status" value="1"/>
</dbReference>
<dbReference type="PRINTS" id="PR00700">
    <property type="entry name" value="PRTYPHPHTASE"/>
</dbReference>
<dbReference type="SMART" id="SM00404">
    <property type="entry name" value="PTPc_motif"/>
    <property type="match status" value="1"/>
</dbReference>
<dbReference type="InterPro" id="IPR016130">
    <property type="entry name" value="Tyr_Pase_AS"/>
</dbReference>
<dbReference type="PROSITE" id="PS50055">
    <property type="entry name" value="TYR_PHOSPHATASE_PTP"/>
    <property type="match status" value="1"/>
</dbReference>
<dbReference type="Pfam" id="PF00595">
    <property type="entry name" value="PDZ"/>
    <property type="match status" value="1"/>
</dbReference>
<dbReference type="SMART" id="SM00194">
    <property type="entry name" value="PTPc"/>
    <property type="match status" value="1"/>
</dbReference>
<evidence type="ECO:0000259" key="13">
    <source>
        <dbReference type="PROSITE" id="PS50057"/>
    </source>
</evidence>
<dbReference type="InterPro" id="IPR035963">
    <property type="entry name" value="FERM_2"/>
</dbReference>
<dbReference type="CDD" id="cd06706">
    <property type="entry name" value="PDZ_PTPN3-4-like"/>
    <property type="match status" value="1"/>
</dbReference>
<evidence type="ECO:0000259" key="12">
    <source>
        <dbReference type="PROSITE" id="PS50056"/>
    </source>
</evidence>
<evidence type="ECO:0000313" key="15">
    <source>
        <dbReference type="EMBL" id="KYM94316.1"/>
    </source>
</evidence>
<keyword evidence="6" id="KW-0378">Hydrolase</keyword>
<evidence type="ECO:0000256" key="10">
    <source>
        <dbReference type="SAM" id="MobiDB-lite"/>
    </source>
</evidence>
<dbReference type="InterPro" id="IPR000299">
    <property type="entry name" value="FERM_domain"/>
</dbReference>
<dbReference type="PROSITE" id="PS50057">
    <property type="entry name" value="FERM_3"/>
    <property type="match status" value="1"/>
</dbReference>
<dbReference type="STRING" id="456900.A0A151I858"/>
<dbReference type="PRINTS" id="PR00935">
    <property type="entry name" value="BAND41"/>
</dbReference>
<comment type="similarity">
    <text evidence="3">Belongs to the protein-tyrosine phosphatase family. Non-receptor class subfamily.</text>
</comment>
<keyword evidence="9" id="KW-0206">Cytoskeleton</keyword>
<feature type="domain" description="Tyrosine specific protein phosphatases" evidence="12">
    <location>
        <begin position="777"/>
        <end position="848"/>
    </location>
</feature>
<dbReference type="GO" id="GO:0071944">
    <property type="term" value="C:cell periphery"/>
    <property type="evidence" value="ECO:0007669"/>
    <property type="project" value="UniProtKB-ARBA"/>
</dbReference>
<evidence type="ECO:0000256" key="3">
    <source>
        <dbReference type="ARBA" id="ARBA00009649"/>
    </source>
</evidence>
<dbReference type="Pfam" id="PF09379">
    <property type="entry name" value="FERM_N"/>
    <property type="match status" value="1"/>
</dbReference>
<evidence type="ECO:0000256" key="2">
    <source>
        <dbReference type="ARBA" id="ARBA00004282"/>
    </source>
</evidence>
<feature type="domain" description="PDZ" evidence="14">
    <location>
        <begin position="461"/>
        <end position="533"/>
    </location>
</feature>
<evidence type="ECO:0000256" key="1">
    <source>
        <dbReference type="ARBA" id="ARBA00004245"/>
    </source>
</evidence>
<dbReference type="EMBL" id="KQ978390">
    <property type="protein sequence ID" value="KYM94316.1"/>
    <property type="molecule type" value="Genomic_DNA"/>
</dbReference>
<evidence type="ECO:0000256" key="6">
    <source>
        <dbReference type="ARBA" id="ARBA00022801"/>
    </source>
</evidence>
<keyword evidence="5" id="KW-0963">Cytoplasm</keyword>
<dbReference type="Gene3D" id="1.20.80.10">
    <property type="match status" value="1"/>
</dbReference>
<dbReference type="GO" id="GO:0004725">
    <property type="term" value="F:protein tyrosine phosphatase activity"/>
    <property type="evidence" value="ECO:0007669"/>
    <property type="project" value="UniProtKB-EC"/>
</dbReference>
<dbReference type="Gene3D" id="3.90.190.10">
    <property type="entry name" value="Protein tyrosine phosphatase superfamily"/>
    <property type="match status" value="1"/>
</dbReference>
<dbReference type="SMART" id="SM01196">
    <property type="entry name" value="FERM_C"/>
    <property type="match status" value="1"/>
</dbReference>
<dbReference type="SMART" id="SM00295">
    <property type="entry name" value="B41"/>
    <property type="match status" value="1"/>
</dbReference>
<dbReference type="InterPro" id="IPR029021">
    <property type="entry name" value="Prot-tyrosine_phosphatase-like"/>
</dbReference>
<dbReference type="InterPro" id="IPR000242">
    <property type="entry name" value="PTP_cat"/>
</dbReference>
<evidence type="ECO:0000256" key="8">
    <source>
        <dbReference type="ARBA" id="ARBA00022949"/>
    </source>
</evidence>
<dbReference type="SUPFAM" id="SSF52799">
    <property type="entry name" value="(Phosphotyrosine protein) phosphatases II"/>
    <property type="match status" value="1"/>
</dbReference>
<keyword evidence="7" id="KW-0904">Protein phosphatase</keyword>
<dbReference type="SUPFAM" id="SSF50156">
    <property type="entry name" value="PDZ domain-like"/>
    <property type="match status" value="1"/>
</dbReference>
<dbReference type="Pfam" id="PF00373">
    <property type="entry name" value="FERM_M"/>
    <property type="match status" value="1"/>
</dbReference>
<feature type="domain" description="FERM" evidence="13">
    <location>
        <begin position="33"/>
        <end position="334"/>
    </location>
</feature>
<keyword evidence="15" id="KW-0675">Receptor</keyword>
<accession>A0A151I858</accession>
<gene>
    <name evidence="15" type="ORF">ALC62_15089</name>
</gene>
<dbReference type="InterPro" id="IPR029071">
    <property type="entry name" value="Ubiquitin-like_domsf"/>
</dbReference>
<evidence type="ECO:0000313" key="16">
    <source>
        <dbReference type="Proteomes" id="UP000078542"/>
    </source>
</evidence>
<dbReference type="Pfam" id="PF08736">
    <property type="entry name" value="FA"/>
    <property type="match status" value="1"/>
</dbReference>
<dbReference type="Gene3D" id="2.30.29.30">
    <property type="entry name" value="Pleckstrin-homology domain (PH domain)/Phosphotyrosine-binding domain (PTB)"/>
    <property type="match status" value="2"/>
</dbReference>
<evidence type="ECO:0000259" key="11">
    <source>
        <dbReference type="PROSITE" id="PS50055"/>
    </source>
</evidence>
<dbReference type="InterPro" id="IPR001478">
    <property type="entry name" value="PDZ"/>
</dbReference>
<dbReference type="FunFam" id="3.10.20.90:FF:000039">
    <property type="entry name" value="Tyrosine-protein phosphatase non-receptor type"/>
    <property type="match status" value="1"/>
</dbReference>
<dbReference type="InterPro" id="IPR018979">
    <property type="entry name" value="FERM_N"/>
</dbReference>
<dbReference type="GO" id="GO:0048666">
    <property type="term" value="P:neuron development"/>
    <property type="evidence" value="ECO:0007669"/>
    <property type="project" value="UniProtKB-ARBA"/>
</dbReference>
<dbReference type="SMART" id="SM01195">
    <property type="entry name" value="FA"/>
    <property type="match status" value="1"/>
</dbReference>
<dbReference type="InterPro" id="IPR019747">
    <property type="entry name" value="FERM_CS"/>
</dbReference>
<dbReference type="PROSITE" id="PS00660">
    <property type="entry name" value="FERM_1"/>
    <property type="match status" value="1"/>
</dbReference>
<dbReference type="GO" id="GO:0070161">
    <property type="term" value="C:anchoring junction"/>
    <property type="evidence" value="ECO:0007669"/>
    <property type="project" value="UniProtKB-SubCell"/>
</dbReference>
<sequence>MIESVSRRALSGSSGSYHVRGAELARNRRLKSLSATVTFLDDTQHTFQLDKRAKGQVLLDLVFQHLELIEKDYFGLQYAENGVSTTIPTSDIMRWLDPSKPVKKQIRSGHFFFRVKFYVSDPSKLQEEYTRYQFYLQIRRDILQGKLQLPSSTACLIASYTVQSELGDYHPEEHGPGYLSQLQLIPGQTEEMEKKISELHKLHKGQLPADAEFNFLDHAKRLDMYGVELHKARDSTNKEIQLGVTSIGLVVFQNGIKINSENYDTLLGFNMQTYRSSKNLWKACVEHHTFFRLHSPKMRPKRFPLTLSSRFTYSGRTEFQTVEDGKHRARVERTFIRSPSKKIAHTIATASVTDDKGKLAISSGRPPRSYDNKVQSLGAREPRQAWGEGNPSDDEGGFLSLREEITGSYTRGGAFSPALGSRVFSYADDDTTAERNIYDLPDYSEPTSSPAPQILEDGLVTISLTPDEQGRFGFNVKGGLDLDMPILVSRVAPNTPADRCYPKLNEGDQVVYINGIDVSGLLHERVVNLIRQSRDRGSGELTLTVRPNALYNALAGTDETSEEEPPYRYVPDAPHAAIGSDALAQSMLLLADGLASGALIAQYEQLYRKNPELTSLESKKPENQSKNRYRDISPYDVTRVILMRSANGDYINANYVNMEIPGSGIINRYIATQGPLSSTVADFWQMVLEAGSTLVVMLTTLVERGRAKCHQYWPAYNETLTLRNLTLTSTAENVEDTFIFREFILRDVNTGEERDITHMQYCSWPDHGVPSDWRQFTMFTERVRAARTGIVEPAVVHCSAGIGRTGVLVLMETALCLIEANQPVYPLDIVRSMRDQRAMMIQNASQYRFVCEAVHKAYSEGIAKPLPEFSR</sequence>
<evidence type="ECO:0000256" key="5">
    <source>
        <dbReference type="ARBA" id="ARBA00022490"/>
    </source>
</evidence>
<dbReference type="InterPro" id="IPR014847">
    <property type="entry name" value="FA"/>
</dbReference>
<dbReference type="PROSITE" id="PS00661">
    <property type="entry name" value="FERM_2"/>
    <property type="match status" value="1"/>
</dbReference>
<feature type="domain" description="Tyrosine-protein phosphatase" evidence="11">
    <location>
        <begin position="599"/>
        <end position="857"/>
    </location>
</feature>
<dbReference type="InterPro" id="IPR036034">
    <property type="entry name" value="PDZ_sf"/>
</dbReference>
<evidence type="ECO:0000256" key="9">
    <source>
        <dbReference type="ARBA" id="ARBA00023212"/>
    </source>
</evidence>
<dbReference type="SUPFAM" id="SSF54236">
    <property type="entry name" value="Ubiquitin-like"/>
    <property type="match status" value="1"/>
</dbReference>
<keyword evidence="16" id="KW-1185">Reference proteome</keyword>
<proteinExistence type="inferred from homology"/>
<dbReference type="InterPro" id="IPR019748">
    <property type="entry name" value="FERM_central"/>
</dbReference>
<keyword evidence="8" id="KW-0965">Cell junction</keyword>
<dbReference type="InterPro" id="IPR014352">
    <property type="entry name" value="FERM/acyl-CoA-bd_prot_sf"/>
</dbReference>
<evidence type="ECO:0000259" key="14">
    <source>
        <dbReference type="PROSITE" id="PS50106"/>
    </source>
</evidence>
<comment type="subcellular location">
    <subcellularLocation>
        <location evidence="2">Cell junction</location>
    </subcellularLocation>
    <subcellularLocation>
        <location evidence="1">Cytoplasm</location>
        <location evidence="1">Cytoskeleton</location>
    </subcellularLocation>
</comment>
<reference evidence="15 16" key="1">
    <citation type="submission" date="2016-03" db="EMBL/GenBank/DDBJ databases">
        <title>Cyphomyrmex costatus WGS genome.</title>
        <authorList>
            <person name="Nygaard S."/>
            <person name="Hu H."/>
            <person name="Boomsma J."/>
            <person name="Zhang G."/>
        </authorList>
    </citation>
    <scope>NUCLEOTIDE SEQUENCE [LARGE SCALE GENOMIC DNA]</scope>
    <source>
        <strain evidence="15">MS0001</strain>
        <tissue evidence="15">Whole body</tissue>
    </source>
</reference>
<dbReference type="CDD" id="cd14541">
    <property type="entry name" value="PTPc-N3_4"/>
    <property type="match status" value="1"/>
</dbReference>
<feature type="region of interest" description="Disordered" evidence="10">
    <location>
        <begin position="356"/>
        <end position="398"/>
    </location>
</feature>
<dbReference type="PROSITE" id="PS50106">
    <property type="entry name" value="PDZ"/>
    <property type="match status" value="1"/>
</dbReference>
<dbReference type="CDD" id="cd17100">
    <property type="entry name" value="FERM_F1_PTPN3_like"/>
    <property type="match status" value="1"/>
</dbReference>
<protein>
    <recommendedName>
        <fullName evidence="4">protein-tyrosine-phosphatase</fullName>
        <ecNumber evidence="4">3.1.3.48</ecNumber>
    </recommendedName>
</protein>
<dbReference type="GO" id="GO:0005856">
    <property type="term" value="C:cytoskeleton"/>
    <property type="evidence" value="ECO:0007669"/>
    <property type="project" value="UniProtKB-SubCell"/>
</dbReference>
<dbReference type="SUPFAM" id="SSF47031">
    <property type="entry name" value="Second domain of FERM"/>
    <property type="match status" value="1"/>
</dbReference>
<dbReference type="InterPro" id="IPR011993">
    <property type="entry name" value="PH-like_dom_sf"/>
</dbReference>
<dbReference type="InterPro" id="IPR018980">
    <property type="entry name" value="FERM_PH-like_C"/>
</dbReference>
<dbReference type="InterPro" id="IPR019749">
    <property type="entry name" value="Band_41_domain"/>
</dbReference>
<dbReference type="SUPFAM" id="SSF50729">
    <property type="entry name" value="PH domain-like"/>
    <property type="match status" value="1"/>
</dbReference>
<evidence type="ECO:0000256" key="4">
    <source>
        <dbReference type="ARBA" id="ARBA00013064"/>
    </source>
</evidence>
<dbReference type="EC" id="3.1.3.48" evidence="4"/>
<dbReference type="PROSITE" id="PS50056">
    <property type="entry name" value="TYR_PHOSPHATASE_2"/>
    <property type="match status" value="1"/>
</dbReference>
<dbReference type="PANTHER" id="PTHR45706">
    <property type="entry name" value="TYROSINE-PROTEIN PHOSPHATASE"/>
    <property type="match status" value="1"/>
</dbReference>
<dbReference type="GO" id="GO:0009887">
    <property type="term" value="P:animal organ morphogenesis"/>
    <property type="evidence" value="ECO:0007669"/>
    <property type="project" value="UniProtKB-ARBA"/>
</dbReference>